<feature type="domain" description="Cytochrome c-552/4" evidence="3">
    <location>
        <begin position="216"/>
        <end position="256"/>
    </location>
</feature>
<comment type="caution">
    <text evidence="4">The sequence shown here is derived from an EMBL/GenBank/DDBJ whole genome shotgun (WGS) entry which is preliminary data.</text>
</comment>
<keyword evidence="5" id="KW-1185">Reference proteome</keyword>
<dbReference type="PANTHER" id="PTHR35038:SF8">
    <property type="entry name" value="C-TYPE POLYHEME CYTOCHROME OMCC"/>
    <property type="match status" value="1"/>
</dbReference>
<dbReference type="Pfam" id="PF14559">
    <property type="entry name" value="TPR_19"/>
    <property type="match status" value="1"/>
</dbReference>
<keyword evidence="2" id="KW-0802">TPR repeat</keyword>
<feature type="repeat" description="TPR" evidence="2">
    <location>
        <begin position="647"/>
        <end position="680"/>
    </location>
</feature>
<evidence type="ECO:0000313" key="4">
    <source>
        <dbReference type="EMBL" id="NOK33851.1"/>
    </source>
</evidence>
<dbReference type="Gene3D" id="1.25.40.10">
    <property type="entry name" value="Tetratricopeptide repeat domain"/>
    <property type="match status" value="1"/>
</dbReference>
<accession>A0A7Y4KHE2</accession>
<dbReference type="Pfam" id="PF13435">
    <property type="entry name" value="Cytochrome_C554"/>
    <property type="match status" value="1"/>
</dbReference>
<sequence length="693" mass="75235">MGGTFRMRSSRPVLVALAVVVLAVGLFFMLRPSAPPAPAVSAPVARAPAPATPLDAGSVAAPVPVKTVEAPPAKPANHFVGSQVCADCHEEQHAGWKHDWHARALSPATKPYVVGTFTAGTHFQGESSEAWMRRDGGKYLMRTKGADGNLGEWPVQWLVGGKRMQDPITLLPDGRWQVLPVYFHVTGKGEWVDYSEKKQGALAPDHPFFWANFRRSAQHACLDCHVTGLDARYDRASHQWETKFADAGVACESCHGPGGRHAESQLPADIIQPAKLSKDEGFAVCAQCHGPRRTLFPMLDAKHRFQPGQRYDASYQPMVLLVGNDRSGDFFADGRPSTSSFEYQALIQSKCHMQGGATCLTCHAAPHDPSAPNEVKKQKPVAARTTVNAATCQGCHQEVVAQGEKHTHHKAAAAQDCLACHMPPVVSGVLDHFADHALDVPVPRNTARHDVPNACNSCHAKETPDAMQASLTQWWPKAEARQQRRMRLADAFDEKTAAQSRGALEAVLADTSEAGTLRGAAAKFLARRFKHDAVPALRAALKGTTDSTLRSDIIDGLGAANAREATEDLVPLLEDGSLWVRQGAALTLAAFGDTRAMPALQALATDPETRGLVQPHVMLGQLAMRKRDVVTATREFEQALDLQPYNADVLVRLADLYVVQGNEQKGRDRLEEALRFDPQNRSAKQRLGMLPAQ</sequence>
<proteinExistence type="predicted"/>
<keyword evidence="1" id="KW-0732">Signal</keyword>
<dbReference type="InterPro" id="IPR051829">
    <property type="entry name" value="Multiheme_Cytochr_ET"/>
</dbReference>
<dbReference type="SUPFAM" id="SSF48452">
    <property type="entry name" value="TPR-like"/>
    <property type="match status" value="1"/>
</dbReference>
<evidence type="ECO:0000259" key="3">
    <source>
        <dbReference type="Pfam" id="PF13435"/>
    </source>
</evidence>
<dbReference type="SMART" id="SM00567">
    <property type="entry name" value="EZ_HEAT"/>
    <property type="match status" value="3"/>
</dbReference>
<dbReference type="InterPro" id="IPR004155">
    <property type="entry name" value="PBS_lyase_HEAT"/>
</dbReference>
<feature type="repeat" description="TPR" evidence="2">
    <location>
        <begin position="613"/>
        <end position="646"/>
    </location>
</feature>
<dbReference type="InterPro" id="IPR016024">
    <property type="entry name" value="ARM-type_fold"/>
</dbReference>
<dbReference type="Pfam" id="PF13646">
    <property type="entry name" value="HEAT_2"/>
    <property type="match status" value="1"/>
</dbReference>
<dbReference type="InterPro" id="IPR019734">
    <property type="entry name" value="TPR_rpt"/>
</dbReference>
<dbReference type="AlphaFoldDB" id="A0A7Y4KHE2"/>
<evidence type="ECO:0000313" key="5">
    <source>
        <dbReference type="Proteomes" id="UP000563426"/>
    </source>
</evidence>
<reference evidence="4 5" key="1">
    <citation type="submission" date="2020-05" db="EMBL/GenBank/DDBJ databases">
        <authorList>
            <person name="Whitworth D."/>
        </authorList>
    </citation>
    <scope>NUCLEOTIDE SEQUENCE [LARGE SCALE GENOMIC DNA]</scope>
    <source>
        <strain evidence="4 5">AB043B</strain>
    </source>
</reference>
<evidence type="ECO:0000256" key="1">
    <source>
        <dbReference type="ARBA" id="ARBA00022729"/>
    </source>
</evidence>
<dbReference type="RefSeq" id="WP_171434661.1">
    <property type="nucleotide sequence ID" value="NZ_JABFJV010000049.1"/>
</dbReference>
<name>A0A7Y4KHE2_9BACT</name>
<dbReference type="InterPro" id="IPR011990">
    <property type="entry name" value="TPR-like_helical_dom_sf"/>
</dbReference>
<dbReference type="EMBL" id="JABFJV010000049">
    <property type="protein sequence ID" value="NOK33851.1"/>
    <property type="molecule type" value="Genomic_DNA"/>
</dbReference>
<dbReference type="SUPFAM" id="SSF48371">
    <property type="entry name" value="ARM repeat"/>
    <property type="match status" value="1"/>
</dbReference>
<dbReference type="InterPro" id="IPR036280">
    <property type="entry name" value="Multihaem_cyt_sf"/>
</dbReference>
<dbReference type="SMART" id="SM00028">
    <property type="entry name" value="TPR"/>
    <property type="match status" value="2"/>
</dbReference>
<dbReference type="PROSITE" id="PS50005">
    <property type="entry name" value="TPR"/>
    <property type="match status" value="2"/>
</dbReference>
<dbReference type="SUPFAM" id="SSF48695">
    <property type="entry name" value="Multiheme cytochromes"/>
    <property type="match status" value="1"/>
</dbReference>
<dbReference type="PANTHER" id="PTHR35038">
    <property type="entry name" value="DISSIMILATORY SULFITE REDUCTASE SIRA"/>
    <property type="match status" value="1"/>
</dbReference>
<dbReference type="InterPro" id="IPR023155">
    <property type="entry name" value="Cyt_c-552/4"/>
</dbReference>
<evidence type="ECO:0000256" key="2">
    <source>
        <dbReference type="PROSITE-ProRule" id="PRU00339"/>
    </source>
</evidence>
<dbReference type="Gene3D" id="1.25.10.10">
    <property type="entry name" value="Leucine-rich Repeat Variant"/>
    <property type="match status" value="1"/>
</dbReference>
<dbReference type="InterPro" id="IPR011989">
    <property type="entry name" value="ARM-like"/>
</dbReference>
<protein>
    <recommendedName>
        <fullName evidence="3">Cytochrome c-552/4 domain-containing protein</fullName>
    </recommendedName>
</protein>
<gene>
    <name evidence="4" type="ORF">HMI49_11635</name>
</gene>
<organism evidence="4 5">
    <name type="scientific">Corallococcus exercitus</name>
    <dbReference type="NCBI Taxonomy" id="2316736"/>
    <lineage>
        <taxon>Bacteria</taxon>
        <taxon>Pseudomonadati</taxon>
        <taxon>Myxococcota</taxon>
        <taxon>Myxococcia</taxon>
        <taxon>Myxococcales</taxon>
        <taxon>Cystobacterineae</taxon>
        <taxon>Myxococcaceae</taxon>
        <taxon>Corallococcus</taxon>
    </lineage>
</organism>
<dbReference type="Gene3D" id="1.10.1130.10">
    <property type="entry name" value="Flavocytochrome C3, Chain A"/>
    <property type="match status" value="2"/>
</dbReference>
<dbReference type="Proteomes" id="UP000563426">
    <property type="component" value="Unassembled WGS sequence"/>
</dbReference>